<evidence type="ECO:0000256" key="1">
    <source>
        <dbReference type="SAM" id="MobiDB-lite"/>
    </source>
</evidence>
<dbReference type="EMBL" id="OX458333">
    <property type="protein sequence ID" value="CAI8809209.1"/>
    <property type="molecule type" value="Genomic_DNA"/>
</dbReference>
<feature type="chain" id="PRO_5045548910" description="G8 domain-containing protein" evidence="2">
    <location>
        <begin position="23"/>
        <end position="329"/>
    </location>
</feature>
<dbReference type="Proteomes" id="UP001162030">
    <property type="component" value="Chromosome"/>
</dbReference>
<reference evidence="3 4" key="1">
    <citation type="submission" date="2023-03" db="EMBL/GenBank/DDBJ databases">
        <authorList>
            <person name="Pearce D."/>
        </authorList>
    </citation>
    <scope>NUCLEOTIDE SEQUENCE [LARGE SCALE GENOMIC DNA]</scope>
    <source>
        <strain evidence="3">Msz</strain>
    </source>
</reference>
<evidence type="ECO:0008006" key="5">
    <source>
        <dbReference type="Google" id="ProtNLM"/>
    </source>
</evidence>
<keyword evidence="2" id="KW-0732">Signal</keyword>
<keyword evidence="4" id="KW-1185">Reference proteome</keyword>
<proteinExistence type="predicted"/>
<sequence length="329" mass="35520">MQLVPIIFAVTLSLFLPIHAQADRATPGPIGWVGGADENWFNPANWSTGRVPGPEDDVLLDADDKVVIDPSLGPMPVQIRDLTIRGRARLETLPGSHLITRDELVQDHGQDIGRSNATEGDTLVISTAATPMSRRADKGSSNLILNPKSISRRDLILKTGATVTLGLGGREPASLRRSDAGVEIRSGEGHYATLTADLVVLNSEPGADRPAPAIRKLPPGLLLTLHYGFRPVDGDRFQIITVNRLLVDHFRYLPEGALVGCTDDNVGLYISYVGGDGNDVVLYARNTPYARCLSLPAIQKVRDVADASTHIRPPPPKLPVDAPKPDSWR</sequence>
<protein>
    <recommendedName>
        <fullName evidence="5">G8 domain-containing protein</fullName>
    </recommendedName>
</protein>
<organism evidence="3 4">
    <name type="scientific">Methylocaldum szegediense</name>
    <dbReference type="NCBI Taxonomy" id="73780"/>
    <lineage>
        <taxon>Bacteria</taxon>
        <taxon>Pseudomonadati</taxon>
        <taxon>Pseudomonadota</taxon>
        <taxon>Gammaproteobacteria</taxon>
        <taxon>Methylococcales</taxon>
        <taxon>Methylococcaceae</taxon>
        <taxon>Methylocaldum</taxon>
    </lineage>
</organism>
<accession>A0ABM9I0L7</accession>
<evidence type="ECO:0000313" key="4">
    <source>
        <dbReference type="Proteomes" id="UP001162030"/>
    </source>
</evidence>
<feature type="region of interest" description="Disordered" evidence="1">
    <location>
        <begin position="308"/>
        <end position="329"/>
    </location>
</feature>
<dbReference type="RefSeq" id="WP_026610170.1">
    <property type="nucleotide sequence ID" value="NZ_OX458333.1"/>
</dbReference>
<gene>
    <name evidence="3" type="ORF">MSZNOR_1746</name>
</gene>
<feature type="signal peptide" evidence="2">
    <location>
        <begin position="1"/>
        <end position="22"/>
    </location>
</feature>
<evidence type="ECO:0000256" key="2">
    <source>
        <dbReference type="SAM" id="SignalP"/>
    </source>
</evidence>
<name>A0ABM9I0L7_9GAMM</name>
<evidence type="ECO:0000313" key="3">
    <source>
        <dbReference type="EMBL" id="CAI8809209.1"/>
    </source>
</evidence>